<evidence type="ECO:0000313" key="4">
    <source>
        <dbReference type="EMBL" id="QMU27998.1"/>
    </source>
</evidence>
<feature type="compositionally biased region" description="Polar residues" evidence="1">
    <location>
        <begin position="166"/>
        <end position="178"/>
    </location>
</feature>
<dbReference type="EMBL" id="CP055153">
    <property type="protein sequence ID" value="QMU27998.1"/>
    <property type="molecule type" value="Genomic_DNA"/>
</dbReference>
<dbReference type="RefSeq" id="WP_182415188.1">
    <property type="nucleotide sequence ID" value="NZ_CP055153.1"/>
</dbReference>
<evidence type="ECO:0000259" key="3">
    <source>
        <dbReference type="Pfam" id="PF16344"/>
    </source>
</evidence>
<feature type="compositionally biased region" description="Polar residues" evidence="1">
    <location>
        <begin position="111"/>
        <end position="123"/>
    </location>
</feature>
<proteinExistence type="predicted"/>
<gene>
    <name evidence="4" type="ORF">HUW48_08045</name>
</gene>
<accession>A0A7L7L5B7</accession>
<evidence type="ECO:0000313" key="5">
    <source>
        <dbReference type="Proteomes" id="UP000514509"/>
    </source>
</evidence>
<name>A0A7L7L5B7_9BACT</name>
<dbReference type="Pfam" id="PF16344">
    <property type="entry name" value="FecR_C"/>
    <property type="match status" value="1"/>
</dbReference>
<protein>
    <submittedName>
        <fullName evidence="4">DUF4974 domain-containing protein</fullName>
    </submittedName>
</protein>
<evidence type="ECO:0000256" key="1">
    <source>
        <dbReference type="SAM" id="MobiDB-lite"/>
    </source>
</evidence>
<organism evidence="4 5">
    <name type="scientific">Adhaeribacter radiodurans</name>
    <dbReference type="NCBI Taxonomy" id="2745197"/>
    <lineage>
        <taxon>Bacteria</taxon>
        <taxon>Pseudomonadati</taxon>
        <taxon>Bacteroidota</taxon>
        <taxon>Cytophagia</taxon>
        <taxon>Cytophagales</taxon>
        <taxon>Hymenobacteraceae</taxon>
        <taxon>Adhaeribacter</taxon>
    </lineage>
</organism>
<feature type="chain" id="PRO_5029771854" evidence="2">
    <location>
        <begin position="22"/>
        <end position="535"/>
    </location>
</feature>
<keyword evidence="5" id="KW-1185">Reference proteome</keyword>
<reference evidence="4 5" key="1">
    <citation type="submission" date="2020-08" db="EMBL/GenBank/DDBJ databases">
        <title>Adhaeribacter dokdonensis sp. nov., isolated from the rhizosphere of Elymus tsukushiensis, a plant native to the Dokdo Islands, Republic of Korea.</title>
        <authorList>
            <person name="Ghim S.Y."/>
        </authorList>
    </citation>
    <scope>NUCLEOTIDE SEQUENCE [LARGE SCALE GENOMIC DNA]</scope>
    <source>
        <strain evidence="4 5">KUDC8001</strain>
    </source>
</reference>
<sequence>MKTRSFFIMALLCLIFSTGWAQSQPLKTKISLKVNNATLPQVLQSIQQKYAIRFSYLNNDLPPKNRISAEIEDKTLAEVLDVLLANTTVGYLEKNGQVIIKKGLPKSLPKASTLSKLPLPTSNTPVKPTPKPTTTPVETKPEPTPKIPETSVTPPSSSIADEPYSTKDTLATQSSTDSNTERTTVTIKTVKTVAFDEDSLEIKPFHLGIIYPISTNGTRANEYVNRVSAHLLVGTAAGSQGVEFAGVGNIDKKYVRGFQFSGYFSIIGNRDKLTPITDSAIDRYSLQGGQFAGFLNIAGGNSSGVQFAGFLNVSRNITGVQGAGFMNIARDVKGAQLSGFLNKARYVHGTQLGFINVADSINGVPIGFLSFVKHGGYHHAEVYAADDFNVNLAYKIGVPKFYTIFALGAELDDKKRWGYGAGFGSEWTLYKRLHLNTDVVSYYVVEKSYEKFPDGLFEDYELNMLNKFRLLGTIQLANHLSLFGGPTFNVMVSEYQEPGETEVGSTFPKHTFYNKTNFFDTNVKMWIGFNAGIRF</sequence>
<dbReference type="KEGG" id="add:HUW48_08045"/>
<dbReference type="Proteomes" id="UP000514509">
    <property type="component" value="Chromosome"/>
</dbReference>
<dbReference type="Gene3D" id="3.55.50.30">
    <property type="match status" value="1"/>
</dbReference>
<evidence type="ECO:0000256" key="2">
    <source>
        <dbReference type="SAM" id="SignalP"/>
    </source>
</evidence>
<keyword evidence="2" id="KW-0732">Signal</keyword>
<feature type="region of interest" description="Disordered" evidence="1">
    <location>
        <begin position="111"/>
        <end position="178"/>
    </location>
</feature>
<dbReference type="AlphaFoldDB" id="A0A7L7L5B7"/>
<dbReference type="InterPro" id="IPR032508">
    <property type="entry name" value="FecR_C"/>
</dbReference>
<feature type="domain" description="Protein FecR C-terminal" evidence="3">
    <location>
        <begin position="33"/>
        <end position="100"/>
    </location>
</feature>
<feature type="signal peptide" evidence="2">
    <location>
        <begin position="1"/>
        <end position="21"/>
    </location>
</feature>